<proteinExistence type="predicted"/>
<dbReference type="AlphaFoldDB" id="A0A3S3TXS0"/>
<dbReference type="Proteomes" id="UP000287687">
    <property type="component" value="Unassembled WGS sequence"/>
</dbReference>
<organism evidence="2 3">
    <name type="scientific">Neorhizobium lilium</name>
    <dbReference type="NCBI Taxonomy" id="2503024"/>
    <lineage>
        <taxon>Bacteria</taxon>
        <taxon>Pseudomonadati</taxon>
        <taxon>Pseudomonadota</taxon>
        <taxon>Alphaproteobacteria</taxon>
        <taxon>Hyphomicrobiales</taxon>
        <taxon>Rhizobiaceae</taxon>
        <taxon>Rhizobium/Agrobacterium group</taxon>
        <taxon>Neorhizobium</taxon>
    </lineage>
</organism>
<dbReference type="SUPFAM" id="SSF53448">
    <property type="entry name" value="Nucleotide-diphospho-sugar transferases"/>
    <property type="match status" value="1"/>
</dbReference>
<dbReference type="RefSeq" id="WP_128444253.1">
    <property type="nucleotide sequence ID" value="NZ_SBIP01000003.1"/>
</dbReference>
<gene>
    <name evidence="2" type="ORF">EPK99_16035</name>
</gene>
<dbReference type="Gene3D" id="3.90.550.10">
    <property type="entry name" value="Spore Coat Polysaccharide Biosynthesis Protein SpsA, Chain A"/>
    <property type="match status" value="1"/>
</dbReference>
<protein>
    <submittedName>
        <fullName evidence="2">Glycosyl transferase</fullName>
    </submittedName>
</protein>
<comment type="caution">
    <text evidence="2">The sequence shown here is derived from an EMBL/GenBank/DDBJ whole genome shotgun (WGS) entry which is preliminary data.</text>
</comment>
<dbReference type="GO" id="GO:0016740">
    <property type="term" value="F:transferase activity"/>
    <property type="evidence" value="ECO:0007669"/>
    <property type="project" value="UniProtKB-KW"/>
</dbReference>
<keyword evidence="3" id="KW-1185">Reference proteome</keyword>
<accession>A0A3S3TXS0</accession>
<feature type="domain" description="Glycosyltransferase 2-like" evidence="1">
    <location>
        <begin position="3"/>
        <end position="100"/>
    </location>
</feature>
<evidence type="ECO:0000313" key="3">
    <source>
        <dbReference type="Proteomes" id="UP000287687"/>
    </source>
</evidence>
<name>A0A3S3TXS0_9HYPH</name>
<dbReference type="InterPro" id="IPR029044">
    <property type="entry name" value="Nucleotide-diphossugar_trans"/>
</dbReference>
<dbReference type="InterPro" id="IPR001173">
    <property type="entry name" value="Glyco_trans_2-like"/>
</dbReference>
<evidence type="ECO:0000259" key="1">
    <source>
        <dbReference type="Pfam" id="PF00535"/>
    </source>
</evidence>
<dbReference type="Pfam" id="PF00535">
    <property type="entry name" value="Glycos_transf_2"/>
    <property type="match status" value="1"/>
</dbReference>
<reference evidence="2 3" key="1">
    <citation type="submission" date="2019-01" db="EMBL/GenBank/DDBJ databases">
        <title>The draft genome of Rhizobium sp. 24NR.</title>
        <authorList>
            <person name="Liu L."/>
            <person name="Liang L."/>
            <person name="Shi S."/>
            <person name="Xu L."/>
            <person name="Wang X."/>
            <person name="Li L."/>
            <person name="Zhang X."/>
        </authorList>
    </citation>
    <scope>NUCLEOTIDE SEQUENCE [LARGE SCALE GENOMIC DNA]</scope>
    <source>
        <strain evidence="2 3">24NR</strain>
    </source>
</reference>
<sequence>MLTVLMECRNQESELVQTLSILVSAAVEGLVSDVFVLDNGSTDGSSRVADAAGCHFHTNWNLKDVAQAARGQWLLLIEPGARLQSGWIEEVMEFIALNKRAARFAPSRTYRRPFFKRIGRNVPPLEYGLLIPKPQVLALAQSGMNLEGLAKGQKAASLVSEMIPAWVAKSR</sequence>
<dbReference type="EMBL" id="SBIP01000003">
    <property type="protein sequence ID" value="RWX77339.1"/>
    <property type="molecule type" value="Genomic_DNA"/>
</dbReference>
<dbReference type="OrthoDB" id="9811214at2"/>
<evidence type="ECO:0000313" key="2">
    <source>
        <dbReference type="EMBL" id="RWX77339.1"/>
    </source>
</evidence>
<keyword evidence="2" id="KW-0808">Transferase</keyword>